<feature type="transmembrane region" description="Helical" evidence="1">
    <location>
        <begin position="76"/>
        <end position="96"/>
    </location>
</feature>
<feature type="transmembrane region" description="Helical" evidence="1">
    <location>
        <begin position="49"/>
        <end position="69"/>
    </location>
</feature>
<keyword evidence="3" id="KW-1185">Reference proteome</keyword>
<accession>A0A067MU24</accession>
<keyword evidence="1" id="KW-1133">Transmembrane helix</keyword>
<dbReference type="Proteomes" id="UP000027195">
    <property type="component" value="Unassembled WGS sequence"/>
</dbReference>
<reference evidence="3" key="1">
    <citation type="journal article" date="2014" name="Proc. Natl. Acad. Sci. U.S.A.">
        <title>Extensive sampling of basidiomycete genomes demonstrates inadequacy of the white-rot/brown-rot paradigm for wood decay fungi.</title>
        <authorList>
            <person name="Riley R."/>
            <person name="Salamov A.A."/>
            <person name="Brown D.W."/>
            <person name="Nagy L.G."/>
            <person name="Floudas D."/>
            <person name="Held B.W."/>
            <person name="Levasseur A."/>
            <person name="Lombard V."/>
            <person name="Morin E."/>
            <person name="Otillar R."/>
            <person name="Lindquist E.A."/>
            <person name="Sun H."/>
            <person name="LaButti K.M."/>
            <person name="Schmutz J."/>
            <person name="Jabbour D."/>
            <person name="Luo H."/>
            <person name="Baker S.E."/>
            <person name="Pisabarro A.G."/>
            <person name="Walton J.D."/>
            <person name="Blanchette R.A."/>
            <person name="Henrissat B."/>
            <person name="Martin F."/>
            <person name="Cullen D."/>
            <person name="Hibbett D.S."/>
            <person name="Grigoriev I.V."/>
        </authorList>
    </citation>
    <scope>NUCLEOTIDE SEQUENCE [LARGE SCALE GENOMIC DNA]</scope>
    <source>
        <strain evidence="3">FD-172 SS1</strain>
    </source>
</reference>
<dbReference type="HOGENOM" id="CLU_2320024_0_0_1"/>
<dbReference type="AlphaFoldDB" id="A0A067MU24"/>
<keyword evidence="1" id="KW-0472">Membrane</keyword>
<gene>
    <name evidence="2" type="ORF">BOTBODRAFT_484298</name>
</gene>
<protein>
    <submittedName>
        <fullName evidence="2">Uncharacterized protein</fullName>
    </submittedName>
</protein>
<organism evidence="2 3">
    <name type="scientific">Botryobasidium botryosum (strain FD-172 SS1)</name>
    <dbReference type="NCBI Taxonomy" id="930990"/>
    <lineage>
        <taxon>Eukaryota</taxon>
        <taxon>Fungi</taxon>
        <taxon>Dikarya</taxon>
        <taxon>Basidiomycota</taxon>
        <taxon>Agaricomycotina</taxon>
        <taxon>Agaricomycetes</taxon>
        <taxon>Cantharellales</taxon>
        <taxon>Botryobasidiaceae</taxon>
        <taxon>Botryobasidium</taxon>
    </lineage>
</organism>
<evidence type="ECO:0000256" key="1">
    <source>
        <dbReference type="SAM" id="Phobius"/>
    </source>
</evidence>
<sequence>MSDCGQGYARQCTSFPSGPTGYAHTYLLSYPVFTDALQVLLDLLLGASPLVQCSFACVFGVVLVFVCGLESFYPFFFPFFALVLCFYLVPELVFWISSV</sequence>
<evidence type="ECO:0000313" key="3">
    <source>
        <dbReference type="Proteomes" id="UP000027195"/>
    </source>
</evidence>
<evidence type="ECO:0000313" key="2">
    <source>
        <dbReference type="EMBL" id="KDQ19119.1"/>
    </source>
</evidence>
<name>A0A067MU24_BOTB1</name>
<dbReference type="InParanoid" id="A0A067MU24"/>
<proteinExistence type="predicted"/>
<keyword evidence="1" id="KW-0812">Transmembrane</keyword>
<dbReference type="EMBL" id="KL198020">
    <property type="protein sequence ID" value="KDQ19119.1"/>
    <property type="molecule type" value="Genomic_DNA"/>
</dbReference>